<dbReference type="SMART" id="SM00421">
    <property type="entry name" value="HTH_LUXR"/>
    <property type="match status" value="1"/>
</dbReference>
<reference evidence="2 3" key="1">
    <citation type="submission" date="2017-03" db="EMBL/GenBank/DDBJ databases">
        <authorList>
            <person name="Safronova V.I."/>
            <person name="Sazanova A.L."/>
            <person name="Chirak E.R."/>
        </authorList>
    </citation>
    <scope>NUCLEOTIDE SEQUENCE [LARGE SCALE GENOMIC DNA]</scope>
    <source>
        <strain evidence="2 3">Opo-243</strain>
    </source>
</reference>
<dbReference type="Gene3D" id="3.30.450.20">
    <property type="entry name" value="PAS domain"/>
    <property type="match status" value="1"/>
</dbReference>
<evidence type="ECO:0000313" key="3">
    <source>
        <dbReference type="Proteomes" id="UP000290819"/>
    </source>
</evidence>
<protein>
    <recommendedName>
        <fullName evidence="1">HTH luxR-type domain-containing protein</fullName>
    </recommendedName>
</protein>
<accession>A0A4Q1UTH8</accession>
<dbReference type="SUPFAM" id="SSF46894">
    <property type="entry name" value="C-terminal effector domain of the bipartite response regulators"/>
    <property type="match status" value="1"/>
</dbReference>
<organism evidence="2 3">
    <name type="scientific">Bradyrhizobium betae</name>
    <dbReference type="NCBI Taxonomy" id="244734"/>
    <lineage>
        <taxon>Bacteria</taxon>
        <taxon>Pseudomonadati</taxon>
        <taxon>Pseudomonadota</taxon>
        <taxon>Alphaproteobacteria</taxon>
        <taxon>Hyphomicrobiales</taxon>
        <taxon>Nitrobacteraceae</taxon>
        <taxon>Bradyrhizobium</taxon>
    </lineage>
</organism>
<dbReference type="InterPro" id="IPR000792">
    <property type="entry name" value="Tscrpt_reg_LuxR_C"/>
</dbReference>
<dbReference type="AlphaFoldDB" id="A0A4Q1UTH8"/>
<sequence length="381" mass="40585">MQAELLDLIYGAVAAPERWEEVLVGVSDHLGALGGMLAYVPPRGSNLPPTQILGRLPEEPSAIFRKHYAWNPWTVAVTKVPFGKAVSANSLVEPGSIRKTAFYADVLAPWGHEDILDINYKGFAVHGSVGGFGFCLSERGTDQAEQRVRLLDRLSPHLCRALDASLLLGSRADGQRQLSAVLDLMPNAAVLLDRRGRITQTNRAADELLRGSDGIAFDADGSLQLVSALPGERHTLSRALKDALVVASGLGTFLSEPVRVSRPSGVAPLLVVAVPLPRPSFPFLELAMQARVLVVIVDPTAQSRATIAAMRAAYGLTAAEARVALLLASGVAGAQMPAMLGVTPATIKTHLRRCFEKTGTHSQVELSRLFAMFPPTDLAGG</sequence>
<dbReference type="InterPro" id="IPR036388">
    <property type="entry name" value="WH-like_DNA-bd_sf"/>
</dbReference>
<dbReference type="Gene3D" id="1.10.10.10">
    <property type="entry name" value="Winged helix-like DNA-binding domain superfamily/Winged helix DNA-binding domain"/>
    <property type="match status" value="1"/>
</dbReference>
<keyword evidence="3" id="KW-1185">Reference proteome</keyword>
<gene>
    <name evidence="2" type="ORF">B5V03_25135</name>
</gene>
<proteinExistence type="predicted"/>
<dbReference type="InterPro" id="IPR016032">
    <property type="entry name" value="Sig_transdc_resp-reg_C-effctor"/>
</dbReference>
<feature type="domain" description="HTH luxR-type" evidence="1">
    <location>
        <begin position="313"/>
        <end position="370"/>
    </location>
</feature>
<dbReference type="Pfam" id="PF00196">
    <property type="entry name" value="GerE"/>
    <property type="match status" value="1"/>
</dbReference>
<comment type="caution">
    <text evidence="2">The sequence shown here is derived from an EMBL/GenBank/DDBJ whole genome shotgun (WGS) entry which is preliminary data.</text>
</comment>
<dbReference type="Proteomes" id="UP000290819">
    <property type="component" value="Unassembled WGS sequence"/>
</dbReference>
<evidence type="ECO:0000313" key="2">
    <source>
        <dbReference type="EMBL" id="RXT41808.1"/>
    </source>
</evidence>
<dbReference type="GO" id="GO:0003677">
    <property type="term" value="F:DNA binding"/>
    <property type="evidence" value="ECO:0007669"/>
    <property type="project" value="InterPro"/>
</dbReference>
<dbReference type="GO" id="GO:0006355">
    <property type="term" value="P:regulation of DNA-templated transcription"/>
    <property type="evidence" value="ECO:0007669"/>
    <property type="project" value="InterPro"/>
</dbReference>
<dbReference type="RefSeq" id="WP_164988274.1">
    <property type="nucleotide sequence ID" value="NZ_MZXW01000035.1"/>
</dbReference>
<evidence type="ECO:0000259" key="1">
    <source>
        <dbReference type="SMART" id="SM00421"/>
    </source>
</evidence>
<dbReference type="EMBL" id="MZXW01000035">
    <property type="protein sequence ID" value="RXT41808.1"/>
    <property type="molecule type" value="Genomic_DNA"/>
</dbReference>
<name>A0A4Q1UTH8_9BRAD</name>